<accession>A0AAV4WSI5</accession>
<feature type="compositionally biased region" description="Basic and acidic residues" evidence="1">
    <location>
        <begin position="49"/>
        <end position="69"/>
    </location>
</feature>
<evidence type="ECO:0000256" key="1">
    <source>
        <dbReference type="SAM" id="MobiDB-lite"/>
    </source>
</evidence>
<gene>
    <name evidence="2" type="ORF">CEXT_199351</name>
</gene>
<evidence type="ECO:0000313" key="3">
    <source>
        <dbReference type="Proteomes" id="UP001054945"/>
    </source>
</evidence>
<protein>
    <submittedName>
        <fullName evidence="2">Uncharacterized protein</fullName>
    </submittedName>
</protein>
<feature type="region of interest" description="Disordered" evidence="1">
    <location>
        <begin position="42"/>
        <end position="69"/>
    </location>
</feature>
<dbReference type="AlphaFoldDB" id="A0AAV4WSI5"/>
<dbReference type="EMBL" id="BPLR01016659">
    <property type="protein sequence ID" value="GIY85487.1"/>
    <property type="molecule type" value="Genomic_DNA"/>
</dbReference>
<reference evidence="2 3" key="1">
    <citation type="submission" date="2021-06" db="EMBL/GenBank/DDBJ databases">
        <title>Caerostris extrusa draft genome.</title>
        <authorList>
            <person name="Kono N."/>
            <person name="Arakawa K."/>
        </authorList>
    </citation>
    <scope>NUCLEOTIDE SEQUENCE [LARGE SCALE GENOMIC DNA]</scope>
</reference>
<proteinExistence type="predicted"/>
<name>A0AAV4WSI5_CAEEX</name>
<organism evidence="2 3">
    <name type="scientific">Caerostris extrusa</name>
    <name type="common">Bark spider</name>
    <name type="synonym">Caerostris bankana</name>
    <dbReference type="NCBI Taxonomy" id="172846"/>
    <lineage>
        <taxon>Eukaryota</taxon>
        <taxon>Metazoa</taxon>
        <taxon>Ecdysozoa</taxon>
        <taxon>Arthropoda</taxon>
        <taxon>Chelicerata</taxon>
        <taxon>Arachnida</taxon>
        <taxon>Araneae</taxon>
        <taxon>Araneomorphae</taxon>
        <taxon>Entelegynae</taxon>
        <taxon>Araneoidea</taxon>
        <taxon>Araneidae</taxon>
        <taxon>Caerostris</taxon>
    </lineage>
</organism>
<dbReference type="Proteomes" id="UP001054945">
    <property type="component" value="Unassembled WGS sequence"/>
</dbReference>
<keyword evidence="3" id="KW-1185">Reference proteome</keyword>
<evidence type="ECO:0000313" key="2">
    <source>
        <dbReference type="EMBL" id="GIY85487.1"/>
    </source>
</evidence>
<comment type="caution">
    <text evidence="2">The sequence shown here is derived from an EMBL/GenBank/DDBJ whole genome shotgun (WGS) entry which is preliminary data.</text>
</comment>
<sequence length="116" mass="13213">MNVARSSLPEQRVSQEEEALITYSTAIRLGLNSCRAERKAVQEVLPSEKLTDERERERQEGEEKKKKEGSLGYRRRLMFSFITINIILGRERSLRDGIGTISPPSPPLRIERGTGN</sequence>
<feature type="region of interest" description="Disordered" evidence="1">
    <location>
        <begin position="95"/>
        <end position="116"/>
    </location>
</feature>